<keyword evidence="6" id="KW-0175">Coiled coil</keyword>
<proteinExistence type="inferred from homology"/>
<protein>
    <recommendedName>
        <fullName evidence="9">TMC domain-containing protein</fullName>
    </recommendedName>
</protein>
<accession>A0AAN8S2U4</accession>
<dbReference type="InterPro" id="IPR012496">
    <property type="entry name" value="TMC_dom"/>
</dbReference>
<evidence type="ECO:0000313" key="10">
    <source>
        <dbReference type="EMBL" id="KAK6629030.1"/>
    </source>
</evidence>
<feature type="transmembrane region" description="Helical" evidence="8">
    <location>
        <begin position="577"/>
        <end position="596"/>
    </location>
</feature>
<keyword evidence="3 8" id="KW-0812">Transmembrane</keyword>
<name>A0AAN8S2U4_POLSC</name>
<dbReference type="GO" id="GO:0008381">
    <property type="term" value="F:mechanosensitive monoatomic ion channel activity"/>
    <property type="evidence" value="ECO:0007669"/>
    <property type="project" value="TreeGrafter"/>
</dbReference>
<evidence type="ECO:0000256" key="7">
    <source>
        <dbReference type="SAM" id="MobiDB-lite"/>
    </source>
</evidence>
<feature type="transmembrane region" description="Helical" evidence="8">
    <location>
        <begin position="536"/>
        <end position="557"/>
    </location>
</feature>
<dbReference type="Pfam" id="PF07810">
    <property type="entry name" value="TMC"/>
    <property type="match status" value="1"/>
</dbReference>
<dbReference type="GO" id="GO:0005886">
    <property type="term" value="C:plasma membrane"/>
    <property type="evidence" value="ECO:0007669"/>
    <property type="project" value="InterPro"/>
</dbReference>
<organism evidence="10 11">
    <name type="scientific">Polyplax serrata</name>
    <name type="common">Common mouse louse</name>
    <dbReference type="NCBI Taxonomy" id="468196"/>
    <lineage>
        <taxon>Eukaryota</taxon>
        <taxon>Metazoa</taxon>
        <taxon>Ecdysozoa</taxon>
        <taxon>Arthropoda</taxon>
        <taxon>Hexapoda</taxon>
        <taxon>Insecta</taxon>
        <taxon>Pterygota</taxon>
        <taxon>Neoptera</taxon>
        <taxon>Paraneoptera</taxon>
        <taxon>Psocodea</taxon>
        <taxon>Troctomorpha</taxon>
        <taxon>Phthiraptera</taxon>
        <taxon>Anoplura</taxon>
        <taxon>Polyplacidae</taxon>
        <taxon>Polyplax</taxon>
    </lineage>
</organism>
<feature type="transmembrane region" description="Helical" evidence="8">
    <location>
        <begin position="346"/>
        <end position="369"/>
    </location>
</feature>
<comment type="caution">
    <text evidence="10">The sequence shown here is derived from an EMBL/GenBank/DDBJ whole genome shotgun (WGS) entry which is preliminary data.</text>
</comment>
<feature type="compositionally biased region" description="Acidic residues" evidence="7">
    <location>
        <begin position="115"/>
        <end position="128"/>
    </location>
</feature>
<feature type="transmembrane region" description="Helical" evidence="8">
    <location>
        <begin position="971"/>
        <end position="993"/>
    </location>
</feature>
<evidence type="ECO:0000256" key="8">
    <source>
        <dbReference type="SAM" id="Phobius"/>
    </source>
</evidence>
<reference evidence="10 11" key="1">
    <citation type="submission" date="2023-10" db="EMBL/GenBank/DDBJ databases">
        <title>Genomes of two closely related lineages of the louse Polyplax serrata with different host specificities.</title>
        <authorList>
            <person name="Martinu J."/>
            <person name="Tarabai H."/>
            <person name="Stefka J."/>
            <person name="Hypsa V."/>
        </authorList>
    </citation>
    <scope>NUCLEOTIDE SEQUENCE [LARGE SCALE GENOMIC DNA]</scope>
    <source>
        <strain evidence="10">HR10_N</strain>
    </source>
</reference>
<keyword evidence="5 8" id="KW-0472">Membrane</keyword>
<dbReference type="Proteomes" id="UP001372834">
    <property type="component" value="Unassembled WGS sequence"/>
</dbReference>
<evidence type="ECO:0000259" key="9">
    <source>
        <dbReference type="Pfam" id="PF07810"/>
    </source>
</evidence>
<feature type="transmembrane region" description="Helical" evidence="8">
    <location>
        <begin position="468"/>
        <end position="485"/>
    </location>
</feature>
<feature type="transmembrane region" description="Helical" evidence="8">
    <location>
        <begin position="303"/>
        <end position="325"/>
    </location>
</feature>
<feature type="domain" description="TMC" evidence="9">
    <location>
        <begin position="791"/>
        <end position="906"/>
    </location>
</feature>
<feature type="region of interest" description="Disordered" evidence="7">
    <location>
        <begin position="107"/>
        <end position="158"/>
    </location>
</feature>
<dbReference type="PANTHER" id="PTHR23302">
    <property type="entry name" value="TRANSMEMBRANE CHANNEL-RELATED"/>
    <property type="match status" value="1"/>
</dbReference>
<feature type="region of interest" description="Disordered" evidence="7">
    <location>
        <begin position="1"/>
        <end position="68"/>
    </location>
</feature>
<feature type="transmembrane region" description="Helical" evidence="8">
    <location>
        <begin position="505"/>
        <end position="524"/>
    </location>
</feature>
<evidence type="ECO:0000256" key="2">
    <source>
        <dbReference type="ARBA" id="ARBA00006510"/>
    </source>
</evidence>
<dbReference type="InterPro" id="IPR038900">
    <property type="entry name" value="TMC"/>
</dbReference>
<gene>
    <name evidence="10" type="ORF">RUM43_002847</name>
</gene>
<keyword evidence="4 8" id="KW-1133">Transmembrane helix</keyword>
<feature type="compositionally biased region" description="Basic and acidic residues" evidence="7">
    <location>
        <begin position="1195"/>
        <end position="1218"/>
    </location>
</feature>
<feature type="region of interest" description="Disordered" evidence="7">
    <location>
        <begin position="1191"/>
        <end position="1265"/>
    </location>
</feature>
<feature type="transmembrane region" description="Helical" evidence="8">
    <location>
        <begin position="911"/>
        <end position="934"/>
    </location>
</feature>
<feature type="compositionally biased region" description="Basic and acidic residues" evidence="7">
    <location>
        <begin position="33"/>
        <end position="45"/>
    </location>
</feature>
<feature type="coiled-coil region" evidence="6">
    <location>
        <begin position="992"/>
        <end position="1032"/>
    </location>
</feature>
<feature type="compositionally biased region" description="Basic and acidic residues" evidence="7">
    <location>
        <begin position="1127"/>
        <end position="1136"/>
    </location>
</feature>
<feature type="compositionally biased region" description="Basic residues" evidence="7">
    <location>
        <begin position="1230"/>
        <end position="1239"/>
    </location>
</feature>
<evidence type="ECO:0000256" key="4">
    <source>
        <dbReference type="ARBA" id="ARBA00022989"/>
    </source>
</evidence>
<feature type="region of interest" description="Disordered" evidence="7">
    <location>
        <begin position="1127"/>
        <end position="1148"/>
    </location>
</feature>
<feature type="transmembrane region" description="Helical" evidence="8">
    <location>
        <begin position="381"/>
        <end position="401"/>
    </location>
</feature>
<evidence type="ECO:0000256" key="5">
    <source>
        <dbReference type="ARBA" id="ARBA00023136"/>
    </source>
</evidence>
<feature type="transmembrane region" description="Helical" evidence="8">
    <location>
        <begin position="862"/>
        <end position="883"/>
    </location>
</feature>
<sequence length="1283" mass="147002">MSRGDKKIILKSCLTGEEPMPKEQPKGGILRVDSNKLRRSSRESVDFDEAANKLTAQVEPPSPQPSVDRLSVTFAEKSNWYESSVKINIFDPGSPPSQVTEMDKSRFCNNSATNGEDEEEQDEVEDDYSASVSVIMQRRESMKRASSRRKKRRTSSPLPDLDGCFVDYRRRSSEYTNSSGDTVISIDNETTQEQIFENIRLHKEVLSNVKLQPWGMRRKIKLVQQAKAYVKKHEGELQERLAMSKSTKDILARFNIWLIKELRFLKRELANMMTLLIPWELRIKEIESHFGSAVASYFTFLRWMFWVNLVITIVLACFVAIPEMLTADPKTAGDRKEMLPEEKLTATNLVTLWDFGGVLKYSPIFYGYYTNRDRSGSGYRLPFAYFMTGLAVYVYSFVATLRRMAENSRMSKLSEKDDECVFTWKIFTGWDYMIGNAETAHNRVASLVLGFKEVLLEETERKKDEKNILVIGLLAFSAYIVIVVVERSTQPEANDSWWRQNETTVSVSIISLLFPFCFELLGLLEAYHPRKSLRIQLARIMVLNLLNLYTLIFSQFWKISDMTIELQNLKNNYTSSFSSGVTGTAAPICVFVAINCSRVTSSLDSTVISTTFPTVVTWTFSNITTSYSPFENFSDFDDLFRTWNYTTDGNVYNLTELKEYFTDAADISLSQGTSFSSEGNFSFDYHGDFESTTPFSELSSSETNSSALGTKNNSVYDYNPSWIFENSSLGHTTRGDVFAKNSTNVKLNGEDEGLPPDTCFMKKCEYDDQLQYNNYNPVYDMETRKRLRTLCWETMFGQELVKLTVMDLILTILSVLLLDFFRAIFVRVMNNCWCWDLEKKFPQYGDFKIAENILHLVYNQGMVWMGMFFSPGLPAINLIKLIIMMYLRSWAVLTCNVPHEVVFRASRSNNFYLALLLTMLFLCVLPVGFAIVWIEPSWHCGPFSDYKRIYHLFTKTLQKALPETLHKAFDYIASPGIIIPLLMLLVLIIYYLVSLTNSLREANNDLKAQLRRERTEERRKMFQMVNKRARKESKDSEMPFAKWKKLLPELAARQLTAGNDGEKSDKMDGDVAHEKIESDVGGDGKKEGNKKELLARLMKKALGKSPARSDEQDLRIGEDVLRGIKENSPREEEKHFSCKVTGRKSGNSQLENIPEIRISKIESDEHLIKDDVELSGKQRFKSIVEKLLATRRKEKLGTRKSESFKRDDGSDLNGRGRAEGTTGKGGGRRERQKRHRTKTRNSGGDEEIRVDDGQVDGSRRCPIAKQEVIPSELNITTDHYNSK</sequence>
<dbReference type="EMBL" id="JAWJWE010000036">
    <property type="protein sequence ID" value="KAK6629030.1"/>
    <property type="molecule type" value="Genomic_DNA"/>
</dbReference>
<evidence type="ECO:0000256" key="6">
    <source>
        <dbReference type="SAM" id="Coils"/>
    </source>
</evidence>
<evidence type="ECO:0000256" key="1">
    <source>
        <dbReference type="ARBA" id="ARBA00004141"/>
    </source>
</evidence>
<dbReference type="PANTHER" id="PTHR23302:SF40">
    <property type="entry name" value="TRANSMEMBRANE CHANNEL-LIKE PROTEIN"/>
    <property type="match status" value="1"/>
</dbReference>
<comment type="similarity">
    <text evidence="2">Belongs to the TMC family.</text>
</comment>
<comment type="subcellular location">
    <subcellularLocation>
        <location evidence="1">Membrane</location>
        <topology evidence="1">Multi-pass membrane protein</topology>
    </subcellularLocation>
</comment>
<evidence type="ECO:0000313" key="11">
    <source>
        <dbReference type="Proteomes" id="UP001372834"/>
    </source>
</evidence>
<feature type="transmembrane region" description="Helical" evidence="8">
    <location>
        <begin position="805"/>
        <end position="825"/>
    </location>
</feature>
<feature type="compositionally biased region" description="Basic residues" evidence="7">
    <location>
        <begin position="145"/>
        <end position="154"/>
    </location>
</feature>
<evidence type="ECO:0000256" key="3">
    <source>
        <dbReference type="ARBA" id="ARBA00022692"/>
    </source>
</evidence>